<evidence type="ECO:0000313" key="2">
    <source>
        <dbReference type="EnsemblMetazoa" id="GAUT002776-PA"/>
    </source>
</evidence>
<protein>
    <submittedName>
        <fullName evidence="2">Uncharacterized protein</fullName>
    </submittedName>
</protein>
<evidence type="ECO:0000313" key="3">
    <source>
        <dbReference type="Proteomes" id="UP000078200"/>
    </source>
</evidence>
<proteinExistence type="predicted"/>
<name>A0A1A9UF18_GLOAU</name>
<accession>A0A1A9UF18</accession>
<feature type="region of interest" description="Disordered" evidence="1">
    <location>
        <begin position="25"/>
        <end position="62"/>
    </location>
</feature>
<dbReference type="VEuPathDB" id="VectorBase:GAUT002776"/>
<dbReference type="STRING" id="7395.A0A1A9UF18"/>
<reference evidence="2" key="1">
    <citation type="submission" date="2020-05" db="UniProtKB">
        <authorList>
            <consortium name="EnsemblMetazoa"/>
        </authorList>
    </citation>
    <scope>IDENTIFICATION</scope>
    <source>
        <strain evidence="2">TTRI</strain>
    </source>
</reference>
<keyword evidence="3" id="KW-1185">Reference proteome</keyword>
<sequence>MINFLSTHLRARRPYKKMVPLQSQQLQQQQQQEQGLQQRDQQNSINTLRSPDTAETPNKKRSYQCTQAACSTEESSQTTPYQIQPSVSLRELRCAAFGNFVASSLRDFTQNAALELIGQLTSELVKSLLEKSKDSNDSPSD</sequence>
<evidence type="ECO:0000256" key="1">
    <source>
        <dbReference type="SAM" id="MobiDB-lite"/>
    </source>
</evidence>
<dbReference type="AlphaFoldDB" id="A0A1A9UF18"/>
<organism evidence="2 3">
    <name type="scientific">Glossina austeni</name>
    <name type="common">Savannah tsetse fly</name>
    <dbReference type="NCBI Taxonomy" id="7395"/>
    <lineage>
        <taxon>Eukaryota</taxon>
        <taxon>Metazoa</taxon>
        <taxon>Ecdysozoa</taxon>
        <taxon>Arthropoda</taxon>
        <taxon>Hexapoda</taxon>
        <taxon>Insecta</taxon>
        <taxon>Pterygota</taxon>
        <taxon>Neoptera</taxon>
        <taxon>Endopterygota</taxon>
        <taxon>Diptera</taxon>
        <taxon>Brachycera</taxon>
        <taxon>Muscomorpha</taxon>
        <taxon>Hippoboscoidea</taxon>
        <taxon>Glossinidae</taxon>
        <taxon>Glossina</taxon>
    </lineage>
</organism>
<dbReference type="EnsemblMetazoa" id="GAUT002776-RA">
    <property type="protein sequence ID" value="GAUT002776-PA"/>
    <property type="gene ID" value="GAUT002776"/>
</dbReference>
<dbReference type="Proteomes" id="UP000078200">
    <property type="component" value="Unassembled WGS sequence"/>
</dbReference>
<feature type="compositionally biased region" description="Polar residues" evidence="1">
    <location>
        <begin position="43"/>
        <end position="56"/>
    </location>
</feature>
<feature type="compositionally biased region" description="Low complexity" evidence="1">
    <location>
        <begin position="25"/>
        <end position="42"/>
    </location>
</feature>